<reference evidence="3" key="3">
    <citation type="submission" date="2025-08" db="UniProtKB">
        <authorList>
            <consortium name="RefSeq"/>
        </authorList>
    </citation>
    <scope>IDENTIFICATION</scope>
    <source>
        <strain evidence="3">CBS 342.82</strain>
    </source>
</reference>
<evidence type="ECO:0000313" key="3">
    <source>
        <dbReference type="RefSeq" id="XP_033455945.1"/>
    </source>
</evidence>
<evidence type="ECO:0000313" key="2">
    <source>
        <dbReference type="Proteomes" id="UP000504637"/>
    </source>
</evidence>
<gene>
    <name evidence="3" type="ORF">K489DRAFT_404656</name>
</gene>
<dbReference type="RefSeq" id="XP_033455945.1">
    <property type="nucleotide sequence ID" value="XM_033607127.1"/>
</dbReference>
<proteinExistence type="predicted"/>
<dbReference type="GeneID" id="54364927"/>
<sequence length="403" mass="44352">MNSGNHDAVPIDQIITLAENIRQLPLKHLLPHSSQLQRLLAITEEINTAVTQAVVSHGNEHSSHIIAPSSWNSPRPSQPALSPSVTTPPTVKRSRQVSAARALQAASEIAPVLAQAIRRHTTTQLEEWCRLPSDVRALHLQPILSYQNENKHNSIDAADRLLMAASCQSLALDFALFEQSQGWTSKHQVLLMQLLNGESLAVQRHGHHHGNFFASLGDVGSHREKFDAGLRLGTKMRIIQNCAQAAGLGSTLGLLLAYECRSLSRLPYREFSELLTLLQGPRENLQTIIDFANEFDEWWLDFSNKYHSMHGRHAVFVDCRNSNTSQPEPDLLHMFSSPVNFAGSTISDRSSVPSIPETFDSGIGRSPAFDSGEYAGMEEFLGGDPAGGTATFNEWSEGCINVL</sequence>
<dbReference type="Proteomes" id="UP000504637">
    <property type="component" value="Unplaced"/>
</dbReference>
<organism evidence="3">
    <name type="scientific">Dissoconium aciculare CBS 342.82</name>
    <dbReference type="NCBI Taxonomy" id="1314786"/>
    <lineage>
        <taxon>Eukaryota</taxon>
        <taxon>Fungi</taxon>
        <taxon>Dikarya</taxon>
        <taxon>Ascomycota</taxon>
        <taxon>Pezizomycotina</taxon>
        <taxon>Dothideomycetes</taxon>
        <taxon>Dothideomycetidae</taxon>
        <taxon>Mycosphaerellales</taxon>
        <taxon>Dissoconiaceae</taxon>
        <taxon>Dissoconium</taxon>
    </lineage>
</organism>
<dbReference type="AlphaFoldDB" id="A0A6J3LUG0"/>
<dbReference type="OrthoDB" id="3946153at2759"/>
<evidence type="ECO:0000256" key="1">
    <source>
        <dbReference type="SAM" id="MobiDB-lite"/>
    </source>
</evidence>
<keyword evidence="2" id="KW-1185">Reference proteome</keyword>
<feature type="compositionally biased region" description="Polar residues" evidence="1">
    <location>
        <begin position="69"/>
        <end position="89"/>
    </location>
</feature>
<feature type="region of interest" description="Disordered" evidence="1">
    <location>
        <begin position="57"/>
        <end position="91"/>
    </location>
</feature>
<reference evidence="3" key="1">
    <citation type="submission" date="2020-01" db="EMBL/GenBank/DDBJ databases">
        <authorList>
            <consortium name="DOE Joint Genome Institute"/>
            <person name="Haridas S."/>
            <person name="Albert R."/>
            <person name="Binder M."/>
            <person name="Bloem J."/>
            <person name="Labutti K."/>
            <person name="Salamov A."/>
            <person name="Andreopoulos B."/>
            <person name="Baker S.E."/>
            <person name="Barry K."/>
            <person name="Bills G."/>
            <person name="Bluhm B.H."/>
            <person name="Cannon C."/>
            <person name="Castanera R."/>
            <person name="Culley D.E."/>
            <person name="Daum C."/>
            <person name="Ezra D."/>
            <person name="Gonzalez J.B."/>
            <person name="Henrissat B."/>
            <person name="Kuo A."/>
            <person name="Liang C."/>
            <person name="Lipzen A."/>
            <person name="Lutzoni F."/>
            <person name="Magnuson J."/>
            <person name="Mondo S."/>
            <person name="Nolan M."/>
            <person name="Ohm R."/>
            <person name="Pangilinan J."/>
            <person name="Park H.-J."/>
            <person name="Ramirez L."/>
            <person name="Alfaro M."/>
            <person name="Sun H."/>
            <person name="Tritt A."/>
            <person name="Yoshinaga Y."/>
            <person name="Zwiers L.-H."/>
            <person name="Turgeon B.G."/>
            <person name="Goodwin S.B."/>
            <person name="Spatafora J.W."/>
            <person name="Crous P.W."/>
            <person name="Grigoriev I.V."/>
        </authorList>
    </citation>
    <scope>NUCLEOTIDE SEQUENCE</scope>
    <source>
        <strain evidence="3">CBS 342.82</strain>
    </source>
</reference>
<name>A0A6J3LUG0_9PEZI</name>
<reference evidence="3" key="2">
    <citation type="submission" date="2020-04" db="EMBL/GenBank/DDBJ databases">
        <authorList>
            <consortium name="NCBI Genome Project"/>
        </authorList>
    </citation>
    <scope>NUCLEOTIDE SEQUENCE</scope>
    <source>
        <strain evidence="3">CBS 342.82</strain>
    </source>
</reference>
<accession>A0A6J3LUG0</accession>
<protein>
    <submittedName>
        <fullName evidence="3">Uncharacterized protein</fullName>
    </submittedName>
</protein>